<organism evidence="2 3">
    <name type="scientific">Cryobacterium lyxosi</name>
    <dbReference type="NCBI Taxonomy" id="1259228"/>
    <lineage>
        <taxon>Bacteria</taxon>
        <taxon>Bacillati</taxon>
        <taxon>Actinomycetota</taxon>
        <taxon>Actinomycetes</taxon>
        <taxon>Micrococcales</taxon>
        <taxon>Microbacteriaceae</taxon>
        <taxon>Cryobacterium</taxon>
    </lineage>
</organism>
<dbReference type="EMBL" id="SOGT01000004">
    <property type="protein sequence ID" value="TFD28032.1"/>
    <property type="molecule type" value="Genomic_DNA"/>
</dbReference>
<dbReference type="Pfam" id="PF01738">
    <property type="entry name" value="DLH"/>
    <property type="match status" value="1"/>
</dbReference>
<dbReference type="Proteomes" id="UP000298424">
    <property type="component" value="Unassembled WGS sequence"/>
</dbReference>
<dbReference type="PANTHER" id="PTHR46623:SF6">
    <property type="entry name" value="ALPHA_BETA-HYDROLASES SUPERFAMILY PROTEIN"/>
    <property type="match status" value="1"/>
</dbReference>
<comment type="caution">
    <text evidence="2">The sequence shown here is derived from an EMBL/GenBank/DDBJ whole genome shotgun (WGS) entry which is preliminary data.</text>
</comment>
<sequence length="250" mass="26886">MQPIPNRSDHSRAINTAGANGVPLTVSVPAGVARAGIIVLHEVWGLSAPVADLVVRLADCGYITAAPHLYHRIKDPVVTDGKFAQARRYHNTLTTAGLTCDIESAQAWIRAQGAQKVAIIGFSMGGTLALWAAATLHIDAAVTFYGANLASPRWPGILSGIDAARVLKAPWLGIYAGKDASTPARDIQRMREILTHSITQSVVVVYPKVRHGFALDPDLPRHAADETADAFQRTALFLKTYLRQANQPFP</sequence>
<name>A0A4R8ZHM6_9MICO</name>
<evidence type="ECO:0000259" key="1">
    <source>
        <dbReference type="Pfam" id="PF01738"/>
    </source>
</evidence>
<dbReference type="InterPro" id="IPR002925">
    <property type="entry name" value="Dienelactn_hydro"/>
</dbReference>
<dbReference type="InterPro" id="IPR051049">
    <property type="entry name" value="Dienelactone_hydrolase-like"/>
</dbReference>
<evidence type="ECO:0000313" key="2">
    <source>
        <dbReference type="EMBL" id="TFD28032.1"/>
    </source>
</evidence>
<dbReference type="PANTHER" id="PTHR46623">
    <property type="entry name" value="CARBOXYMETHYLENEBUTENOLIDASE-RELATED"/>
    <property type="match status" value="1"/>
</dbReference>
<feature type="domain" description="Dienelactone hydrolase" evidence="1">
    <location>
        <begin position="28"/>
        <end position="242"/>
    </location>
</feature>
<proteinExistence type="predicted"/>
<gene>
    <name evidence="2" type="ORF">E3T27_03075</name>
</gene>
<dbReference type="InterPro" id="IPR029058">
    <property type="entry name" value="AB_hydrolase_fold"/>
</dbReference>
<protein>
    <recommendedName>
        <fullName evidence="1">Dienelactone hydrolase domain-containing protein</fullName>
    </recommendedName>
</protein>
<dbReference type="AlphaFoldDB" id="A0A4R8ZHM6"/>
<dbReference type="SUPFAM" id="SSF53474">
    <property type="entry name" value="alpha/beta-Hydrolases"/>
    <property type="match status" value="1"/>
</dbReference>
<reference evidence="2 3" key="1">
    <citation type="submission" date="2019-03" db="EMBL/GenBank/DDBJ databases">
        <title>Genomics of glacier-inhabiting Cryobacterium strains.</title>
        <authorList>
            <person name="Liu Q."/>
            <person name="Xin Y.-H."/>
        </authorList>
    </citation>
    <scope>NUCLEOTIDE SEQUENCE [LARGE SCALE GENOMIC DNA]</scope>
    <source>
        <strain evidence="2 3">TMT1-1</strain>
    </source>
</reference>
<dbReference type="GO" id="GO:0016787">
    <property type="term" value="F:hydrolase activity"/>
    <property type="evidence" value="ECO:0007669"/>
    <property type="project" value="InterPro"/>
</dbReference>
<dbReference type="Gene3D" id="3.40.50.1820">
    <property type="entry name" value="alpha/beta hydrolase"/>
    <property type="match status" value="1"/>
</dbReference>
<accession>A0A4R8ZHM6</accession>
<evidence type="ECO:0000313" key="3">
    <source>
        <dbReference type="Proteomes" id="UP000298424"/>
    </source>
</evidence>
<keyword evidence="3" id="KW-1185">Reference proteome</keyword>
<dbReference type="OrthoDB" id="3208682at2"/>